<dbReference type="Proteomes" id="UP000189339">
    <property type="component" value="Unassembled WGS sequence"/>
</dbReference>
<evidence type="ECO:0000313" key="2">
    <source>
        <dbReference type="EMBL" id="ONF42507.1"/>
    </source>
</evidence>
<feature type="chain" id="PRO_5011985020" evidence="1">
    <location>
        <begin position="32"/>
        <end position="189"/>
    </location>
</feature>
<proteinExistence type="predicted"/>
<protein>
    <submittedName>
        <fullName evidence="2">Uncharacterized protein</fullName>
    </submittedName>
</protein>
<dbReference type="STRING" id="135739.BTO32_14940"/>
<evidence type="ECO:0000313" key="3">
    <source>
        <dbReference type="Proteomes" id="UP000189339"/>
    </source>
</evidence>
<keyword evidence="1" id="KW-0732">Signal</keyword>
<keyword evidence="3" id="KW-1185">Reference proteome</keyword>
<comment type="caution">
    <text evidence="2">The sequence shown here is derived from an EMBL/GenBank/DDBJ whole genome shotgun (WGS) entry which is preliminary data.</text>
</comment>
<dbReference type="AlphaFoldDB" id="A0A1V2DPG3"/>
<gene>
    <name evidence="2" type="ORF">BTO32_14940</name>
</gene>
<name>A0A1V2DPG3_9GAMM</name>
<accession>A0A1V2DPG3</accession>
<feature type="signal peptide" evidence="1">
    <location>
        <begin position="1"/>
        <end position="31"/>
    </location>
</feature>
<reference evidence="2 3" key="1">
    <citation type="submission" date="2016-12" db="EMBL/GenBank/DDBJ databases">
        <title>Marinobacter lutaoensis whole genome sequencing.</title>
        <authorList>
            <person name="Verma A."/>
            <person name="Krishnamurthi S."/>
        </authorList>
    </citation>
    <scope>NUCLEOTIDE SEQUENCE [LARGE SCALE GENOMIC DNA]</scope>
    <source>
        <strain evidence="2 3">T5054</strain>
    </source>
</reference>
<dbReference type="EMBL" id="MSCW01000009">
    <property type="protein sequence ID" value="ONF42507.1"/>
    <property type="molecule type" value="Genomic_DNA"/>
</dbReference>
<sequence>MAKRFSISYLKHLWCLALVTLSCVWTSSVLATPALIGIEAQITTVGELRAMYEDAEMIAGYTDEFGGPIYRITGEDAGAEGMHEARFIFNRNGVPVAMTGVFDRQLFDHINLILGTRYKLIHHNNRPGVKDRLRSAWYQTGDRANTIVSLTAPKGSDKVYVTYADLATRNRIQAALERQKEPPKRYWWQ</sequence>
<organism evidence="2 3">
    <name type="scientific">Marinobacter lutaoensis</name>
    <dbReference type="NCBI Taxonomy" id="135739"/>
    <lineage>
        <taxon>Bacteria</taxon>
        <taxon>Pseudomonadati</taxon>
        <taxon>Pseudomonadota</taxon>
        <taxon>Gammaproteobacteria</taxon>
        <taxon>Pseudomonadales</taxon>
        <taxon>Marinobacteraceae</taxon>
        <taxon>Marinobacter</taxon>
    </lineage>
</organism>
<evidence type="ECO:0000256" key="1">
    <source>
        <dbReference type="SAM" id="SignalP"/>
    </source>
</evidence>
<dbReference type="PROSITE" id="PS51257">
    <property type="entry name" value="PROKAR_LIPOPROTEIN"/>
    <property type="match status" value="1"/>
</dbReference>